<evidence type="ECO:0000313" key="1">
    <source>
        <dbReference type="EMBL" id="AIG98155.1"/>
    </source>
</evidence>
<accession>A0A075WCN2</accession>
<organism evidence="1 2">
    <name type="scientific">Archaeoglobus fulgidus DSM 8774</name>
    <dbReference type="NCBI Taxonomy" id="1344584"/>
    <lineage>
        <taxon>Archaea</taxon>
        <taxon>Methanobacteriati</taxon>
        <taxon>Methanobacteriota</taxon>
        <taxon>Archaeoglobi</taxon>
        <taxon>Archaeoglobales</taxon>
        <taxon>Archaeoglobaceae</taxon>
        <taxon>Archaeoglobus</taxon>
    </lineage>
</organism>
<dbReference type="KEGG" id="afg:AFULGI_00013840"/>
<dbReference type="GeneID" id="24794887"/>
<reference evidence="1 2" key="1">
    <citation type="submission" date="2013-07" db="EMBL/GenBank/DDBJ databases">
        <title>Genome of Archaeoglobus fulgidus.</title>
        <authorList>
            <person name="Fiebig A."/>
            <person name="Birkeland N.-K."/>
        </authorList>
    </citation>
    <scope>NUCLEOTIDE SEQUENCE [LARGE SCALE GENOMIC DNA]</scope>
    <source>
        <strain evidence="1 2">DSM 8774</strain>
    </source>
</reference>
<protein>
    <submittedName>
        <fullName evidence="1">Uncharacterized protein</fullName>
    </submittedName>
</protein>
<sequence>MRAAIAVLFIALVGLATYHLVMSQANPELRTVDIEGKKLILRGFENPAVKVKGCGEEALLHGSIVEIPLNCSKVKVEVYSEGRLVFSSSLSLNP</sequence>
<dbReference type="EMBL" id="CP006577">
    <property type="protein sequence ID" value="AIG98155.1"/>
    <property type="molecule type" value="Genomic_DNA"/>
</dbReference>
<dbReference type="RefSeq" id="WP_010878771.1">
    <property type="nucleotide sequence ID" value="NZ_CP006577.1"/>
</dbReference>
<dbReference type="Proteomes" id="UP000028501">
    <property type="component" value="Chromosome"/>
</dbReference>
<dbReference type="HOGENOM" id="CLU_2379221_0_0_2"/>
<proteinExistence type="predicted"/>
<evidence type="ECO:0000313" key="2">
    <source>
        <dbReference type="Proteomes" id="UP000028501"/>
    </source>
</evidence>
<name>A0A075WCN2_ARCFL</name>
<gene>
    <name evidence="1" type="ORF">AFULGI_00013840</name>
</gene>
<dbReference type="AlphaFoldDB" id="A0A075WCN2"/>